<dbReference type="InterPro" id="IPR036396">
    <property type="entry name" value="Cyt_P450_sf"/>
</dbReference>
<dbReference type="EMBL" id="JAADJG010000139">
    <property type="protein sequence ID" value="KAF4453916.1"/>
    <property type="molecule type" value="Genomic_DNA"/>
</dbReference>
<dbReference type="Gene3D" id="1.10.630.10">
    <property type="entry name" value="Cytochrome P450"/>
    <property type="match status" value="1"/>
</dbReference>
<evidence type="ECO:0000256" key="3">
    <source>
        <dbReference type="ARBA" id="ARBA00022617"/>
    </source>
</evidence>
<keyword evidence="5" id="KW-0560">Oxidoreductase</keyword>
<evidence type="ECO:0000256" key="6">
    <source>
        <dbReference type="ARBA" id="ARBA00023004"/>
    </source>
</evidence>
<reference evidence="9" key="1">
    <citation type="submission" date="2020-01" db="EMBL/GenBank/DDBJ databases">
        <title>Identification and distribution of gene clusters putatively required for synthesis of sphingolipid metabolism inhibitors in phylogenetically diverse species of the filamentous fungus Fusarium.</title>
        <authorList>
            <person name="Kim H.-S."/>
            <person name="Busman M."/>
            <person name="Brown D.W."/>
            <person name="Divon H."/>
            <person name="Uhlig S."/>
            <person name="Proctor R.H."/>
        </authorList>
    </citation>
    <scope>NUCLEOTIDE SEQUENCE</scope>
    <source>
        <strain evidence="9">NRRL 53441</strain>
    </source>
</reference>
<evidence type="ECO:0000313" key="9">
    <source>
        <dbReference type="EMBL" id="KAF4453916.1"/>
    </source>
</evidence>
<dbReference type="SUPFAM" id="SSF48264">
    <property type="entry name" value="Cytochrome P450"/>
    <property type="match status" value="1"/>
</dbReference>
<proteinExistence type="inferred from homology"/>
<dbReference type="CDD" id="cd11041">
    <property type="entry name" value="CYP503A1-like"/>
    <property type="match status" value="1"/>
</dbReference>
<organism evidence="9 10">
    <name type="scientific">Fusarium austroafricanum</name>
    <dbReference type="NCBI Taxonomy" id="2364996"/>
    <lineage>
        <taxon>Eukaryota</taxon>
        <taxon>Fungi</taxon>
        <taxon>Dikarya</taxon>
        <taxon>Ascomycota</taxon>
        <taxon>Pezizomycotina</taxon>
        <taxon>Sordariomycetes</taxon>
        <taxon>Hypocreomycetidae</taxon>
        <taxon>Hypocreales</taxon>
        <taxon>Nectriaceae</taxon>
        <taxon>Fusarium</taxon>
        <taxon>Fusarium concolor species complex</taxon>
    </lineage>
</organism>
<dbReference type="PANTHER" id="PTHR46206">
    <property type="entry name" value="CYTOCHROME P450"/>
    <property type="match status" value="1"/>
</dbReference>
<dbReference type="GO" id="GO:0020037">
    <property type="term" value="F:heme binding"/>
    <property type="evidence" value="ECO:0007669"/>
    <property type="project" value="InterPro"/>
</dbReference>
<dbReference type="OrthoDB" id="1844152at2759"/>
<dbReference type="GO" id="GO:0016705">
    <property type="term" value="F:oxidoreductase activity, acting on paired donors, with incorporation or reduction of molecular oxygen"/>
    <property type="evidence" value="ECO:0007669"/>
    <property type="project" value="InterPro"/>
</dbReference>
<accession>A0A8H4P2R7</accession>
<keyword evidence="8" id="KW-0732">Signal</keyword>
<dbReference type="Proteomes" id="UP000605986">
    <property type="component" value="Unassembled WGS sequence"/>
</dbReference>
<evidence type="ECO:0000256" key="4">
    <source>
        <dbReference type="ARBA" id="ARBA00022723"/>
    </source>
</evidence>
<keyword evidence="6" id="KW-0408">Iron</keyword>
<evidence type="ECO:0000313" key="10">
    <source>
        <dbReference type="Proteomes" id="UP000605986"/>
    </source>
</evidence>
<dbReference type="Pfam" id="PF00067">
    <property type="entry name" value="p450"/>
    <property type="match status" value="1"/>
</dbReference>
<feature type="chain" id="PRO_5034946149" evidence="8">
    <location>
        <begin position="22"/>
        <end position="451"/>
    </location>
</feature>
<name>A0A8H4P2R7_9HYPO</name>
<comment type="similarity">
    <text evidence="2">Belongs to the cytochrome P450 family.</text>
</comment>
<sequence length="451" mass="50689">MLSFWILGASVLAWRLYVSYSHFSKVPKGIPWSNCRCPTPYLFAQIAGVWNNPAAMNKAYQKYCKKGLLCAVALPFSRPDILLPKSYIRWMASQNDRILSPTPVQHEIVGAKYAFLDSSVEKDFAVNDILRVHLNRRLPRLVPKIMEELSTSIGDTFGLDTEWKEVQVIPLVRRVIAKVTAWLIIGDELCRDDELVDNLAKFSNAVIPSATGLSLFPSFLQPISSRLTSIINHIYMRRALKSLGPYIEQRIVAMETGIFKDDAIDDVLTWHIHEALRKKEPRDGLEDVIACRIFATMFAALGSPTLTMTHTLFNLCVNLPPGHVWRFLEEEGRRVFASSIDQASINDLEYADSAIKETLRLHTAIKALSGQVMQPAGLTLKDHNMHLRQGSRISVSAWGIHHDEDIYPDAYLYDPYRSTGVRPLASDKAARLIAANPSFLGGSENNQNTIV</sequence>
<keyword evidence="10" id="KW-1185">Reference proteome</keyword>
<keyword evidence="3" id="KW-0349">Heme</keyword>
<keyword evidence="7" id="KW-0503">Monooxygenase</keyword>
<dbReference type="PANTHER" id="PTHR46206:SF1">
    <property type="entry name" value="P450, PUTATIVE (EUROFUNG)-RELATED"/>
    <property type="match status" value="1"/>
</dbReference>
<dbReference type="AlphaFoldDB" id="A0A8H4P2R7"/>
<dbReference type="GO" id="GO:0004497">
    <property type="term" value="F:monooxygenase activity"/>
    <property type="evidence" value="ECO:0007669"/>
    <property type="project" value="UniProtKB-KW"/>
</dbReference>
<evidence type="ECO:0000256" key="5">
    <source>
        <dbReference type="ARBA" id="ARBA00023002"/>
    </source>
</evidence>
<comment type="caution">
    <text evidence="9">The sequence shown here is derived from an EMBL/GenBank/DDBJ whole genome shotgun (WGS) entry which is preliminary data.</text>
</comment>
<dbReference type="GO" id="GO:0005506">
    <property type="term" value="F:iron ion binding"/>
    <property type="evidence" value="ECO:0007669"/>
    <property type="project" value="InterPro"/>
</dbReference>
<evidence type="ECO:0000256" key="7">
    <source>
        <dbReference type="ARBA" id="ARBA00023033"/>
    </source>
</evidence>
<gene>
    <name evidence="9" type="ORF">F53441_3441</name>
</gene>
<dbReference type="InterPro" id="IPR001128">
    <property type="entry name" value="Cyt_P450"/>
</dbReference>
<evidence type="ECO:0000256" key="8">
    <source>
        <dbReference type="SAM" id="SignalP"/>
    </source>
</evidence>
<comment type="cofactor">
    <cofactor evidence="1">
        <name>heme</name>
        <dbReference type="ChEBI" id="CHEBI:30413"/>
    </cofactor>
</comment>
<keyword evidence="4" id="KW-0479">Metal-binding</keyword>
<feature type="signal peptide" evidence="8">
    <location>
        <begin position="1"/>
        <end position="21"/>
    </location>
</feature>
<protein>
    <submittedName>
        <fullName evidence="9">Cytochrome P450</fullName>
    </submittedName>
</protein>
<evidence type="ECO:0000256" key="1">
    <source>
        <dbReference type="ARBA" id="ARBA00001971"/>
    </source>
</evidence>
<evidence type="ECO:0000256" key="2">
    <source>
        <dbReference type="ARBA" id="ARBA00010617"/>
    </source>
</evidence>